<comment type="subcellular location">
    <subcellularLocation>
        <location evidence="1">Cell membrane</location>
        <topology evidence="1">Multi-pass membrane protein</topology>
    </subcellularLocation>
</comment>
<keyword evidence="5 6" id="KW-0472">Membrane</keyword>
<evidence type="ECO:0000256" key="2">
    <source>
        <dbReference type="ARBA" id="ARBA00022475"/>
    </source>
</evidence>
<evidence type="ECO:0000256" key="3">
    <source>
        <dbReference type="ARBA" id="ARBA00022692"/>
    </source>
</evidence>
<feature type="transmembrane region" description="Helical" evidence="6">
    <location>
        <begin position="60"/>
        <end position="78"/>
    </location>
</feature>
<evidence type="ECO:0000256" key="5">
    <source>
        <dbReference type="ARBA" id="ARBA00023136"/>
    </source>
</evidence>
<dbReference type="Pfam" id="PF03739">
    <property type="entry name" value="LptF_LptG"/>
    <property type="match status" value="1"/>
</dbReference>
<name>A0ABV3XV13_9RHOB</name>
<dbReference type="EMBL" id="JBEHHI010000002">
    <property type="protein sequence ID" value="MEX5729181.1"/>
    <property type="molecule type" value="Genomic_DNA"/>
</dbReference>
<keyword evidence="3 6" id="KW-0812">Transmembrane</keyword>
<evidence type="ECO:0000313" key="7">
    <source>
        <dbReference type="EMBL" id="MEX5729181.1"/>
    </source>
</evidence>
<dbReference type="RefSeq" id="WP_125405361.1">
    <property type="nucleotide sequence ID" value="NZ_JBEHHI010000002.1"/>
</dbReference>
<keyword evidence="4 6" id="KW-1133">Transmembrane helix</keyword>
<feature type="transmembrane region" description="Helical" evidence="6">
    <location>
        <begin position="284"/>
        <end position="302"/>
    </location>
</feature>
<feature type="transmembrane region" description="Helical" evidence="6">
    <location>
        <begin position="311"/>
        <end position="329"/>
    </location>
</feature>
<comment type="caution">
    <text evidence="7">The sequence shown here is derived from an EMBL/GenBank/DDBJ whole genome shotgun (WGS) entry which is preliminary data.</text>
</comment>
<evidence type="ECO:0000256" key="4">
    <source>
        <dbReference type="ARBA" id="ARBA00022989"/>
    </source>
</evidence>
<dbReference type="PANTHER" id="PTHR33529:SF6">
    <property type="entry name" value="YJGP_YJGQ FAMILY PERMEASE"/>
    <property type="match status" value="1"/>
</dbReference>
<dbReference type="PANTHER" id="PTHR33529">
    <property type="entry name" value="SLR0882 PROTEIN-RELATED"/>
    <property type="match status" value="1"/>
</dbReference>
<organism evidence="7 8">
    <name type="scientific">Rhodovulum iodosum</name>
    <dbReference type="NCBI Taxonomy" id="68291"/>
    <lineage>
        <taxon>Bacteria</taxon>
        <taxon>Pseudomonadati</taxon>
        <taxon>Pseudomonadota</taxon>
        <taxon>Alphaproteobacteria</taxon>
        <taxon>Rhodobacterales</taxon>
        <taxon>Paracoccaceae</taxon>
        <taxon>Rhodovulum</taxon>
    </lineage>
</organism>
<reference evidence="7 8" key="1">
    <citation type="submission" date="2024-06" db="EMBL/GenBank/DDBJ databases">
        <title>Genome of Rhodovulum iodosum, a marine photoferrotroph.</title>
        <authorList>
            <person name="Bianchini G."/>
            <person name="Nikeleit V."/>
            <person name="Kappler A."/>
            <person name="Bryce C."/>
            <person name="Sanchez-Baracaldo P."/>
        </authorList>
    </citation>
    <scope>NUCLEOTIDE SEQUENCE [LARGE SCALE GENOMIC DNA]</scope>
    <source>
        <strain evidence="7 8">UT/N1</strain>
    </source>
</reference>
<evidence type="ECO:0000313" key="8">
    <source>
        <dbReference type="Proteomes" id="UP001560019"/>
    </source>
</evidence>
<gene>
    <name evidence="7" type="ORF">Ga0609869_002534</name>
</gene>
<accession>A0ABV3XV13</accession>
<evidence type="ECO:0000256" key="1">
    <source>
        <dbReference type="ARBA" id="ARBA00004651"/>
    </source>
</evidence>
<dbReference type="NCBIfam" id="TIGR04407">
    <property type="entry name" value="LptF_YjgP"/>
    <property type="match status" value="1"/>
</dbReference>
<feature type="transmembrane region" description="Helical" evidence="6">
    <location>
        <begin position="99"/>
        <end position="122"/>
    </location>
</feature>
<feature type="transmembrane region" description="Helical" evidence="6">
    <location>
        <begin position="7"/>
        <end position="29"/>
    </location>
</feature>
<dbReference type="Proteomes" id="UP001560019">
    <property type="component" value="Unassembled WGS sequence"/>
</dbReference>
<evidence type="ECO:0000256" key="6">
    <source>
        <dbReference type="SAM" id="Phobius"/>
    </source>
</evidence>
<feature type="transmembrane region" description="Helical" evidence="6">
    <location>
        <begin position="341"/>
        <end position="359"/>
    </location>
</feature>
<dbReference type="InterPro" id="IPR005495">
    <property type="entry name" value="LptG/LptF_permease"/>
</dbReference>
<sequence length="378" mass="41149">MPRFDRYLLSQLTVFFGFFSLVLVSIYWVNRAVALFETLIGGGQSAAVFLEFTALTLPNVIRLVLPVSGFAAVVYAVNRLTSESELVVMQAMGLGPFRLARPVVVFGLGVALLTSILTHVLVPASRAQLANRQAEIAENVTAGLLREGQFLHPADGITFYIREITPVGELRDVFLSDARPASQRTTYTARRALLVSGDTGPKLLMFDGMAQTLREGPGTLATTGFRDLSYDLSGLIEAGSPRRVDPRRLSTAELLSPTPAVLKATGESRAELLYEGHARTGQPLIAVSGALIGFAALMLGGFSRFGLWRQILLALMLLIGLQLMDNTVADFARKDPSHWPAVYLPAATGALIALVLLWISARPEHWRWLAPPRRKVAQ</sequence>
<keyword evidence="8" id="KW-1185">Reference proteome</keyword>
<proteinExistence type="predicted"/>
<protein>
    <submittedName>
        <fullName evidence="7">Lipopolysaccharide export system permease protein</fullName>
    </submittedName>
</protein>
<keyword evidence="2" id="KW-1003">Cell membrane</keyword>
<dbReference type="InterPro" id="IPR030922">
    <property type="entry name" value="LptF"/>
</dbReference>